<evidence type="ECO:0000313" key="1">
    <source>
        <dbReference type="EMBL" id="SFK04574.1"/>
    </source>
</evidence>
<protein>
    <submittedName>
        <fullName evidence="1">Uncharacterized protein</fullName>
    </submittedName>
</protein>
<name>A0A1I3WA76_9BURK</name>
<keyword evidence="2" id="KW-1185">Reference proteome</keyword>
<reference evidence="1 2" key="1">
    <citation type="submission" date="2016-10" db="EMBL/GenBank/DDBJ databases">
        <authorList>
            <person name="de Groot N.N."/>
        </authorList>
    </citation>
    <scope>NUCLEOTIDE SEQUENCE [LARGE SCALE GENOMIC DNA]</scope>
    <source>
        <strain evidence="1 2">LMG 23650</strain>
    </source>
</reference>
<organism evidence="1 2">
    <name type="scientific">Paraburkholderia megapolitana</name>
    <dbReference type="NCBI Taxonomy" id="420953"/>
    <lineage>
        <taxon>Bacteria</taxon>
        <taxon>Pseudomonadati</taxon>
        <taxon>Pseudomonadota</taxon>
        <taxon>Betaproteobacteria</taxon>
        <taxon>Burkholderiales</taxon>
        <taxon>Burkholderiaceae</taxon>
        <taxon>Paraburkholderia</taxon>
    </lineage>
</organism>
<proteinExistence type="predicted"/>
<evidence type="ECO:0000313" key="2">
    <source>
        <dbReference type="Proteomes" id="UP000199548"/>
    </source>
</evidence>
<sequence>MRVFDGIAMRAKRFAGLGALTRDSGRNAARLQRFLVSLGGMDLVRTLPLQPARIHQGRCRIGGSFEYPRIALVVACGSRRQQGNPSTYSSMLLAQLAPVGVGLVRLAPGRWPRSYHRCSHGSSLSGCNLTIAQSLMSQRCSVTHTAGAGLSYDCRGSSFREMPAFSMNRIPLSALRSS</sequence>
<dbReference type="Proteomes" id="UP000199548">
    <property type="component" value="Unassembled WGS sequence"/>
</dbReference>
<dbReference type="AlphaFoldDB" id="A0A1I3WA76"/>
<gene>
    <name evidence="1" type="ORF">SAMN05192543_11741</name>
</gene>
<accession>A0A1I3WA76</accession>
<dbReference type="EMBL" id="FOQU01000017">
    <property type="protein sequence ID" value="SFK04574.1"/>
    <property type="molecule type" value="Genomic_DNA"/>
</dbReference>